<keyword evidence="2 8" id="KW-0963">Cytoplasm</keyword>
<comment type="cofactor">
    <cofactor evidence="8">
        <name>[4Fe-4S] cluster</name>
        <dbReference type="ChEBI" id="CHEBI:49883"/>
    </cofactor>
    <text evidence="8">Binds 2 [4Fe-4S] clusters. One cluster is coordinated with 3 cysteines and an exchangeable S-adenosyl-L-methionine.</text>
</comment>
<feature type="binding site" evidence="8">
    <location>
        <position position="78"/>
    </location>
    <ligand>
        <name>[4Fe-4S] cluster</name>
        <dbReference type="ChEBI" id="CHEBI:49883"/>
        <label>1</label>
    </ligand>
</feature>
<keyword evidence="4 8" id="KW-0949">S-adenosyl-L-methionine</keyword>
<dbReference type="InterPro" id="IPR005840">
    <property type="entry name" value="Ribosomal_uS12_MeSTrfase_RimO"/>
</dbReference>
<dbReference type="SUPFAM" id="SSF102114">
    <property type="entry name" value="Radical SAM enzymes"/>
    <property type="match status" value="1"/>
</dbReference>
<evidence type="ECO:0000256" key="5">
    <source>
        <dbReference type="ARBA" id="ARBA00022723"/>
    </source>
</evidence>
<dbReference type="InterPro" id="IPR023404">
    <property type="entry name" value="rSAM_horseshoe"/>
</dbReference>
<dbReference type="InterPro" id="IPR007197">
    <property type="entry name" value="rSAM"/>
</dbReference>
<dbReference type="Pfam" id="PF00919">
    <property type="entry name" value="UPF0004"/>
    <property type="match status" value="1"/>
</dbReference>
<name>A0ABS2WSU8_9BACT</name>
<evidence type="ECO:0000259" key="10">
    <source>
        <dbReference type="PROSITE" id="PS51918"/>
    </source>
</evidence>
<evidence type="ECO:0000256" key="7">
    <source>
        <dbReference type="ARBA" id="ARBA00023014"/>
    </source>
</evidence>
<sequence>MQKTLHLVSLGCNKNLVDSEIMLGKLKAYTLTNDPSTADVLIVNTCGFIGPAKEESLNTIFELHEARKEGSLLVVAGCLTQRYREDLMRELPEVDLFTGVGDYGSINEIIAKKESRFSPRVYLQDTYDRVITGSNAHAYIKLSEGCNQQCSFCAIPGFKGKLNSRSLEDIVAEVTHLVAQGFYDFSFLSQDSSSYLRDHDINDGLIGLIDAVEAIEGIKSARILYLYPSTTSDALIDRIGASALFHNYFDMPIQHISDPMLKRMRRGAGKARILEQLLAMRALPNSFVRTSIIAGHPGESEAEFEEVRLLLESFPFDRVTVFAYSDEEETLAYGMEEKIDTKTLNKRLKTLEKLVSKTVEACLEARIGTQTKVLIEGESSEHKLFMGARDLTWAPEIDGEVLINDSDIGALEVGKTYHATITQRAGDKLLATVTAPA</sequence>
<dbReference type="SMART" id="SM00729">
    <property type="entry name" value="Elp3"/>
    <property type="match status" value="1"/>
</dbReference>
<keyword evidence="11" id="KW-0687">Ribonucleoprotein</keyword>
<dbReference type="Gene3D" id="2.40.50.140">
    <property type="entry name" value="Nucleic acid-binding proteins"/>
    <property type="match status" value="1"/>
</dbReference>
<reference evidence="11" key="1">
    <citation type="submission" date="2021-02" db="EMBL/GenBank/DDBJ databases">
        <title>Sulfurospirillum tamanensis sp. nov.</title>
        <authorList>
            <person name="Frolova A."/>
            <person name="Merkel A."/>
            <person name="Slobodkin A."/>
        </authorList>
    </citation>
    <scope>NUCLEOTIDE SEQUENCE</scope>
    <source>
        <strain evidence="11">T05b</strain>
    </source>
</reference>
<organism evidence="11 12">
    <name type="scientific">Sulfurospirillum tamanense</name>
    <dbReference type="NCBI Taxonomy" id="2813362"/>
    <lineage>
        <taxon>Bacteria</taxon>
        <taxon>Pseudomonadati</taxon>
        <taxon>Campylobacterota</taxon>
        <taxon>Epsilonproteobacteria</taxon>
        <taxon>Campylobacterales</taxon>
        <taxon>Sulfurospirillaceae</taxon>
        <taxon>Sulfurospirillum</taxon>
    </lineage>
</organism>
<evidence type="ECO:0000256" key="4">
    <source>
        <dbReference type="ARBA" id="ARBA00022691"/>
    </source>
</evidence>
<dbReference type="InterPro" id="IPR005839">
    <property type="entry name" value="Methylthiotransferase"/>
</dbReference>
<dbReference type="NCBIfam" id="TIGR01125">
    <property type="entry name" value="30S ribosomal protein S12 methylthiotransferase RimO"/>
    <property type="match status" value="1"/>
</dbReference>
<dbReference type="PANTHER" id="PTHR43837:SF1">
    <property type="entry name" value="RIBOSOMAL PROTEIN US12 METHYLTHIOTRANSFERASE RIMO"/>
    <property type="match status" value="1"/>
</dbReference>
<comment type="subcellular location">
    <subcellularLocation>
        <location evidence="8">Cytoplasm</location>
    </subcellularLocation>
</comment>
<dbReference type="PANTHER" id="PTHR43837">
    <property type="entry name" value="RIBOSOMAL PROTEIN S12 METHYLTHIOTRANSFERASE RIMO"/>
    <property type="match status" value="1"/>
</dbReference>
<dbReference type="InterPro" id="IPR002792">
    <property type="entry name" value="TRAM_dom"/>
</dbReference>
<dbReference type="Gene3D" id="3.40.50.12160">
    <property type="entry name" value="Methylthiotransferase, N-terminal domain"/>
    <property type="match status" value="1"/>
</dbReference>
<keyword evidence="5 8" id="KW-0479">Metal-binding</keyword>
<dbReference type="CDD" id="cd01335">
    <property type="entry name" value="Radical_SAM"/>
    <property type="match status" value="1"/>
</dbReference>
<dbReference type="InterPro" id="IPR006638">
    <property type="entry name" value="Elp3/MiaA/NifB-like_rSAM"/>
</dbReference>
<feature type="binding site" evidence="8">
    <location>
        <position position="150"/>
    </location>
    <ligand>
        <name>[4Fe-4S] cluster</name>
        <dbReference type="ChEBI" id="CHEBI:49883"/>
        <label>2</label>
        <note>4Fe-4S-S-AdoMet</note>
    </ligand>
</feature>
<evidence type="ECO:0000256" key="2">
    <source>
        <dbReference type="ARBA" id="ARBA00022490"/>
    </source>
</evidence>
<feature type="binding site" evidence="8">
    <location>
        <position position="46"/>
    </location>
    <ligand>
        <name>[4Fe-4S] cluster</name>
        <dbReference type="ChEBI" id="CHEBI:49883"/>
        <label>1</label>
    </ligand>
</feature>
<keyword evidence="7 8" id="KW-0411">Iron-sulfur</keyword>
<dbReference type="InterPro" id="IPR013848">
    <property type="entry name" value="Methylthiotransferase_N"/>
</dbReference>
<comment type="caution">
    <text evidence="11">The sequence shown here is derived from an EMBL/GenBank/DDBJ whole genome shotgun (WGS) entry which is preliminary data.</text>
</comment>
<dbReference type="EMBL" id="JAFHKK010000015">
    <property type="protein sequence ID" value="MBN2964678.1"/>
    <property type="molecule type" value="Genomic_DNA"/>
</dbReference>
<dbReference type="PROSITE" id="PS51918">
    <property type="entry name" value="RADICAL_SAM"/>
    <property type="match status" value="1"/>
</dbReference>
<dbReference type="PROSITE" id="PS01278">
    <property type="entry name" value="MTTASE_RADICAL"/>
    <property type="match status" value="1"/>
</dbReference>
<dbReference type="InterPro" id="IPR058240">
    <property type="entry name" value="rSAM_sf"/>
</dbReference>
<keyword evidence="1 8" id="KW-0004">4Fe-4S</keyword>
<reference evidence="11" key="2">
    <citation type="submission" date="2021-02" db="EMBL/GenBank/DDBJ databases">
        <authorList>
            <person name="Merkel A.Y."/>
        </authorList>
    </citation>
    <scope>NUCLEOTIDE SEQUENCE</scope>
    <source>
        <strain evidence="11">T05b</strain>
    </source>
</reference>
<dbReference type="RefSeq" id="WP_205459227.1">
    <property type="nucleotide sequence ID" value="NZ_JAFHKK010000015.1"/>
</dbReference>
<feature type="binding site" evidence="8">
    <location>
        <position position="12"/>
    </location>
    <ligand>
        <name>[4Fe-4S] cluster</name>
        <dbReference type="ChEBI" id="CHEBI:49883"/>
        <label>1</label>
    </ligand>
</feature>
<evidence type="ECO:0000256" key="6">
    <source>
        <dbReference type="ARBA" id="ARBA00023004"/>
    </source>
</evidence>
<dbReference type="InterPro" id="IPR012340">
    <property type="entry name" value="NA-bd_OB-fold"/>
</dbReference>
<dbReference type="Pfam" id="PF04055">
    <property type="entry name" value="Radical_SAM"/>
    <property type="match status" value="1"/>
</dbReference>
<dbReference type="SFLD" id="SFLDS00029">
    <property type="entry name" value="Radical_SAM"/>
    <property type="match status" value="1"/>
</dbReference>
<evidence type="ECO:0000313" key="11">
    <source>
        <dbReference type="EMBL" id="MBN2964678.1"/>
    </source>
</evidence>
<evidence type="ECO:0000256" key="1">
    <source>
        <dbReference type="ARBA" id="ARBA00022485"/>
    </source>
</evidence>
<feature type="domain" description="Radical SAM core" evidence="10">
    <location>
        <begin position="132"/>
        <end position="361"/>
    </location>
</feature>
<evidence type="ECO:0000256" key="3">
    <source>
        <dbReference type="ARBA" id="ARBA00022679"/>
    </source>
</evidence>
<dbReference type="HAMAP" id="MF_01865">
    <property type="entry name" value="MTTase_RimO"/>
    <property type="match status" value="1"/>
</dbReference>
<comment type="catalytic activity">
    <reaction evidence="8">
        <text>L-aspartate(89)-[ribosomal protein uS12]-hydrogen + (sulfur carrier)-SH + AH2 + 2 S-adenosyl-L-methionine = 3-methylsulfanyl-L-aspartate(89)-[ribosomal protein uS12]-hydrogen + (sulfur carrier)-H + 5'-deoxyadenosine + L-methionine + A + S-adenosyl-L-homocysteine + 2 H(+)</text>
        <dbReference type="Rhea" id="RHEA:37087"/>
        <dbReference type="Rhea" id="RHEA-COMP:10460"/>
        <dbReference type="Rhea" id="RHEA-COMP:10461"/>
        <dbReference type="Rhea" id="RHEA-COMP:14737"/>
        <dbReference type="Rhea" id="RHEA-COMP:14739"/>
        <dbReference type="ChEBI" id="CHEBI:13193"/>
        <dbReference type="ChEBI" id="CHEBI:15378"/>
        <dbReference type="ChEBI" id="CHEBI:17319"/>
        <dbReference type="ChEBI" id="CHEBI:17499"/>
        <dbReference type="ChEBI" id="CHEBI:29917"/>
        <dbReference type="ChEBI" id="CHEBI:29961"/>
        <dbReference type="ChEBI" id="CHEBI:57844"/>
        <dbReference type="ChEBI" id="CHEBI:57856"/>
        <dbReference type="ChEBI" id="CHEBI:59789"/>
        <dbReference type="ChEBI" id="CHEBI:64428"/>
        <dbReference type="ChEBI" id="CHEBI:73599"/>
        <dbReference type="EC" id="2.8.4.4"/>
    </reaction>
</comment>
<keyword evidence="3 8" id="KW-0808">Transferase</keyword>
<feature type="domain" description="MTTase N-terminal" evidence="9">
    <location>
        <begin position="3"/>
        <end position="115"/>
    </location>
</feature>
<dbReference type="InterPro" id="IPR038135">
    <property type="entry name" value="Methylthiotransferase_N_sf"/>
</dbReference>
<dbReference type="GO" id="GO:0103039">
    <property type="term" value="F:protein methylthiotransferase activity"/>
    <property type="evidence" value="ECO:0007669"/>
    <property type="project" value="UniProtKB-EC"/>
</dbReference>
<feature type="binding site" evidence="8">
    <location>
        <position position="153"/>
    </location>
    <ligand>
        <name>[4Fe-4S] cluster</name>
        <dbReference type="ChEBI" id="CHEBI:49883"/>
        <label>2</label>
        <note>4Fe-4S-S-AdoMet</note>
    </ligand>
</feature>
<gene>
    <name evidence="8 11" type="primary">rimO</name>
    <name evidence="11" type="ORF">JWV37_07790</name>
</gene>
<evidence type="ECO:0000313" key="12">
    <source>
        <dbReference type="Proteomes" id="UP000703590"/>
    </source>
</evidence>
<dbReference type="SFLD" id="SFLDG01061">
    <property type="entry name" value="methylthiotransferase"/>
    <property type="match status" value="1"/>
</dbReference>
<protein>
    <recommendedName>
        <fullName evidence="8">Ribosomal protein uS12 methylthiotransferase RimO</fullName>
        <shortName evidence="8">uS12 MTTase</shortName>
        <shortName evidence="8">uS12 methylthiotransferase</shortName>
        <ecNumber evidence="8">2.8.4.4</ecNumber>
    </recommendedName>
    <alternativeName>
        <fullName evidence="8">Ribosomal protein uS12 (aspartate-C(3))-methylthiotransferase</fullName>
    </alternativeName>
    <alternativeName>
        <fullName evidence="8">Ribosome maturation factor RimO</fullName>
    </alternativeName>
</protein>
<dbReference type="InterPro" id="IPR020612">
    <property type="entry name" value="Methylthiotransferase_CS"/>
</dbReference>
<keyword evidence="11" id="KW-0689">Ribosomal protein</keyword>
<dbReference type="GO" id="GO:0005840">
    <property type="term" value="C:ribosome"/>
    <property type="evidence" value="ECO:0007669"/>
    <property type="project" value="UniProtKB-KW"/>
</dbReference>
<dbReference type="NCBIfam" id="TIGR00089">
    <property type="entry name" value="MiaB/RimO family radical SAM methylthiotransferase"/>
    <property type="match status" value="1"/>
</dbReference>
<dbReference type="PROSITE" id="PS51449">
    <property type="entry name" value="MTTASE_N"/>
    <property type="match status" value="1"/>
</dbReference>
<evidence type="ECO:0000256" key="8">
    <source>
        <dbReference type="HAMAP-Rule" id="MF_01865"/>
    </source>
</evidence>
<dbReference type="SFLD" id="SFLDF00274">
    <property type="entry name" value="ribosomal_protein_S12_methylth"/>
    <property type="match status" value="1"/>
</dbReference>
<keyword evidence="12" id="KW-1185">Reference proteome</keyword>
<dbReference type="EC" id="2.8.4.4" evidence="8"/>
<accession>A0ABS2WSU8</accession>
<dbReference type="Gene3D" id="3.80.30.20">
    <property type="entry name" value="tm_1862 like domain"/>
    <property type="match status" value="1"/>
</dbReference>
<feature type="binding site" evidence="8">
    <location>
        <position position="146"/>
    </location>
    <ligand>
        <name>[4Fe-4S] cluster</name>
        <dbReference type="ChEBI" id="CHEBI:49883"/>
        <label>2</label>
        <note>4Fe-4S-S-AdoMet</note>
    </ligand>
</feature>
<dbReference type="SFLD" id="SFLDG01082">
    <property type="entry name" value="B12-binding_domain_containing"/>
    <property type="match status" value="1"/>
</dbReference>
<dbReference type="Proteomes" id="UP000703590">
    <property type="component" value="Unassembled WGS sequence"/>
</dbReference>
<comment type="similarity">
    <text evidence="8">Belongs to the methylthiotransferase family. RimO subfamily.</text>
</comment>
<evidence type="ECO:0000259" key="9">
    <source>
        <dbReference type="PROSITE" id="PS51449"/>
    </source>
</evidence>
<comment type="function">
    <text evidence="8">Catalyzes the methylthiolation of an aspartic acid residue of ribosomal protein uS12.</text>
</comment>
<proteinExistence type="inferred from homology"/>
<dbReference type="Pfam" id="PF18693">
    <property type="entry name" value="TRAM_2"/>
    <property type="match status" value="1"/>
</dbReference>
<keyword evidence="6 8" id="KW-0408">Iron</keyword>